<dbReference type="EMBL" id="CAJVQC010000759">
    <property type="protein sequence ID" value="CAG8479858.1"/>
    <property type="molecule type" value="Genomic_DNA"/>
</dbReference>
<evidence type="ECO:0000313" key="1">
    <source>
        <dbReference type="EMBL" id="CAG8479858.1"/>
    </source>
</evidence>
<name>A0ACA9KM67_9GLOM</name>
<comment type="caution">
    <text evidence="1">The sequence shown here is derived from an EMBL/GenBank/DDBJ whole genome shotgun (WGS) entry which is preliminary data.</text>
</comment>
<keyword evidence="2" id="KW-1185">Reference proteome</keyword>
<reference evidence="1" key="1">
    <citation type="submission" date="2021-06" db="EMBL/GenBank/DDBJ databases">
        <authorList>
            <person name="Kallberg Y."/>
            <person name="Tangrot J."/>
            <person name="Rosling A."/>
        </authorList>
    </citation>
    <scope>NUCLEOTIDE SEQUENCE</scope>
    <source>
        <strain evidence="1">MA461A</strain>
    </source>
</reference>
<gene>
    <name evidence="1" type="ORF">RPERSI_LOCUS936</name>
</gene>
<protein>
    <submittedName>
        <fullName evidence="1">4114_t:CDS:1</fullName>
    </submittedName>
</protein>
<evidence type="ECO:0000313" key="2">
    <source>
        <dbReference type="Proteomes" id="UP000789920"/>
    </source>
</evidence>
<proteinExistence type="predicted"/>
<accession>A0ACA9KM67</accession>
<organism evidence="1 2">
    <name type="scientific">Racocetra persica</name>
    <dbReference type="NCBI Taxonomy" id="160502"/>
    <lineage>
        <taxon>Eukaryota</taxon>
        <taxon>Fungi</taxon>
        <taxon>Fungi incertae sedis</taxon>
        <taxon>Mucoromycota</taxon>
        <taxon>Glomeromycotina</taxon>
        <taxon>Glomeromycetes</taxon>
        <taxon>Diversisporales</taxon>
        <taxon>Gigasporaceae</taxon>
        <taxon>Racocetra</taxon>
    </lineage>
</organism>
<dbReference type="Proteomes" id="UP000789920">
    <property type="component" value="Unassembled WGS sequence"/>
</dbReference>
<sequence length="149" mass="17069">MELGQIIAGINCCHVAIFLAVLLFLVVLAAFGYSFHLEKGFLKLKKEVREIEVINGKERQAIALLQTQVARLQEQLLSKKNRKTRNLTLKKVATDTCLPLYQLQELVIGKRDIDTDIAARLDRQEAVVKKMIRPYQETKQHGRTKTVQR</sequence>